<keyword evidence="3 4" id="KW-0949">S-adenosyl-L-methionine</keyword>
<dbReference type="GO" id="GO:0008173">
    <property type="term" value="F:RNA methyltransferase activity"/>
    <property type="evidence" value="ECO:0007669"/>
    <property type="project" value="InterPro"/>
</dbReference>
<dbReference type="OrthoDB" id="9804590at2"/>
<keyword evidence="8" id="KW-1185">Reference proteome</keyword>
<dbReference type="PROSITE" id="PS51687">
    <property type="entry name" value="SAM_MT_RNA_M5U"/>
    <property type="match status" value="1"/>
</dbReference>
<feature type="binding site" evidence="4">
    <location>
        <position position="216"/>
    </location>
    <ligand>
        <name>S-adenosyl-L-methionine</name>
        <dbReference type="ChEBI" id="CHEBI:59789"/>
    </ligand>
</feature>
<dbReference type="PANTHER" id="PTHR11061:SF30">
    <property type="entry name" value="TRNA (URACIL(54)-C(5))-METHYLTRANSFERASE"/>
    <property type="match status" value="1"/>
</dbReference>
<evidence type="ECO:0000256" key="2">
    <source>
        <dbReference type="ARBA" id="ARBA00022679"/>
    </source>
</evidence>
<dbReference type="SUPFAM" id="SSF50249">
    <property type="entry name" value="Nucleic acid-binding proteins"/>
    <property type="match status" value="1"/>
</dbReference>
<dbReference type="Gene3D" id="3.40.50.150">
    <property type="entry name" value="Vaccinia Virus protein VP39"/>
    <property type="match status" value="2"/>
</dbReference>
<name>F5YE53_LEAAZ</name>
<dbReference type="AlphaFoldDB" id="F5YE53"/>
<dbReference type="FunCoup" id="F5YE53">
    <property type="interactions" value="496"/>
</dbReference>
<dbReference type="KEGG" id="taz:TREAZ_0275"/>
<dbReference type="InterPro" id="IPR002792">
    <property type="entry name" value="TRAM_dom"/>
</dbReference>
<keyword evidence="2 4" id="KW-0808">Transferase</keyword>
<dbReference type="EMBL" id="CP001841">
    <property type="protein sequence ID" value="AEF80818.1"/>
    <property type="molecule type" value="Genomic_DNA"/>
</dbReference>
<dbReference type="Pfam" id="PF05958">
    <property type="entry name" value="tRNA_U5-meth_tr"/>
    <property type="match status" value="1"/>
</dbReference>
<dbReference type="PROSITE" id="PS50926">
    <property type="entry name" value="TRAM"/>
    <property type="match status" value="1"/>
</dbReference>
<dbReference type="SUPFAM" id="SSF53335">
    <property type="entry name" value="S-adenosyl-L-methionine-dependent methyltransferases"/>
    <property type="match status" value="1"/>
</dbReference>
<keyword evidence="1 4" id="KW-0489">Methyltransferase</keyword>
<dbReference type="GO" id="GO:0006396">
    <property type="term" value="P:RNA processing"/>
    <property type="evidence" value="ECO:0007669"/>
    <property type="project" value="InterPro"/>
</dbReference>
<dbReference type="InterPro" id="IPR029063">
    <property type="entry name" value="SAM-dependent_MTases_sf"/>
</dbReference>
<evidence type="ECO:0000256" key="1">
    <source>
        <dbReference type="ARBA" id="ARBA00022603"/>
    </source>
</evidence>
<gene>
    <name evidence="7" type="ordered locus">TREAZ_0275</name>
</gene>
<protein>
    <submittedName>
        <fullName evidence="7">23S rRNA (Uracil-5-)-methyltransferase RumA</fullName>
        <ecNumber evidence="7">2.1.1.-</ecNumber>
    </submittedName>
</protein>
<feature type="binding site" evidence="4">
    <location>
        <position position="311"/>
    </location>
    <ligand>
        <name>S-adenosyl-L-methionine</name>
        <dbReference type="ChEBI" id="CHEBI:59789"/>
    </ligand>
</feature>
<dbReference type="InterPro" id="IPR030390">
    <property type="entry name" value="MeTrfase_TrmA_AS"/>
</dbReference>
<dbReference type="Gene3D" id="2.40.50.140">
    <property type="entry name" value="Nucleic acid-binding proteins"/>
    <property type="match status" value="1"/>
</dbReference>
<comment type="similarity">
    <text evidence="4">Belongs to the class I-like SAM-binding methyltransferase superfamily. RNA M5U methyltransferase family.</text>
</comment>
<feature type="active site" description="Nucleophile" evidence="4">
    <location>
        <position position="338"/>
    </location>
</feature>
<dbReference type="HOGENOM" id="CLU_014689_7_0_12"/>
<dbReference type="PROSITE" id="PS01230">
    <property type="entry name" value="TRMA_1"/>
    <property type="match status" value="1"/>
</dbReference>
<dbReference type="InterPro" id="IPR012340">
    <property type="entry name" value="NA-bd_OB-fold"/>
</dbReference>
<dbReference type="InterPro" id="IPR010280">
    <property type="entry name" value="U5_MeTrfase_fam"/>
</dbReference>
<evidence type="ECO:0000256" key="3">
    <source>
        <dbReference type="ARBA" id="ARBA00022691"/>
    </source>
</evidence>
<dbReference type="eggNOG" id="COG2265">
    <property type="taxonomic scope" value="Bacteria"/>
</dbReference>
<evidence type="ECO:0000313" key="8">
    <source>
        <dbReference type="Proteomes" id="UP000009222"/>
    </source>
</evidence>
<dbReference type="GO" id="GO:0032259">
    <property type="term" value="P:methylation"/>
    <property type="evidence" value="ECO:0007669"/>
    <property type="project" value="UniProtKB-KW"/>
</dbReference>
<dbReference type="EC" id="2.1.1.-" evidence="7"/>
<evidence type="ECO:0000259" key="6">
    <source>
        <dbReference type="PROSITE" id="PS50926"/>
    </source>
</evidence>
<proteinExistence type="inferred from homology"/>
<feature type="binding site" evidence="4">
    <location>
        <position position="246"/>
    </location>
    <ligand>
        <name>S-adenosyl-L-methionine</name>
        <dbReference type="ChEBI" id="CHEBI:59789"/>
    </ligand>
</feature>
<dbReference type="PANTHER" id="PTHR11061">
    <property type="entry name" value="RNA M5U METHYLTRANSFERASE"/>
    <property type="match status" value="1"/>
</dbReference>
<organism evidence="7 8">
    <name type="scientific">Leadbettera azotonutricia (strain ATCC BAA-888 / DSM 13862 / ZAS-9)</name>
    <name type="common">Treponema azotonutricium</name>
    <dbReference type="NCBI Taxonomy" id="545695"/>
    <lineage>
        <taxon>Bacteria</taxon>
        <taxon>Pseudomonadati</taxon>
        <taxon>Spirochaetota</taxon>
        <taxon>Spirochaetia</taxon>
        <taxon>Spirochaetales</taxon>
        <taxon>Breznakiellaceae</taxon>
        <taxon>Leadbettera</taxon>
    </lineage>
</organism>
<sequence>MARGEAITARVEAIAAGGAGFARHEGRSVFAELTAPGDLARLRISEEKRGWIKAELEEIIEPSPLRVNAPCPLYARCGGCSLQHLAYDAQIKAKETILKDSLARIGGIEAPKIRVEPSAPFGYRNRVQFHCFPEDRRKLGFMQRKGIEILPLKECPVADMGINNALKEGRIVPPPQKDRFTVYSRGGTFLSEGGQSRGKVSLLGKEILMDAQVFFQSNAAMLETLLEDLQAIAEKADHELPMGDMYCGVGTFANFLGGPFPSLDLLEENKAALALARENARGQECRFYAISDDAWVKSRLHKENWGFMVIDPPRQGLSALMRSYLAEKGPPLLAYVSCDPATLARDSKELARGGYALKELSLYDFYPQTAHIESLSVFSRNGGSDEG</sequence>
<feature type="domain" description="TRAM" evidence="6">
    <location>
        <begin position="1"/>
        <end position="58"/>
    </location>
</feature>
<feature type="binding site" evidence="4">
    <location>
        <position position="267"/>
    </location>
    <ligand>
        <name>S-adenosyl-L-methionine</name>
        <dbReference type="ChEBI" id="CHEBI:59789"/>
    </ligand>
</feature>
<dbReference type="InParanoid" id="F5YE53"/>
<feature type="active site" evidence="5">
    <location>
        <position position="338"/>
    </location>
</feature>
<dbReference type="Gene3D" id="2.40.50.1070">
    <property type="match status" value="2"/>
</dbReference>
<accession>F5YE53</accession>
<dbReference type="Proteomes" id="UP000009222">
    <property type="component" value="Chromosome"/>
</dbReference>
<reference evidence="7 8" key="2">
    <citation type="journal article" date="2011" name="ISME J.">
        <title>RNA-seq reveals cooperative metabolic interactions between two termite-gut spirochete species in co-culture.</title>
        <authorList>
            <person name="Rosenthal A.Z."/>
            <person name="Matson E.G."/>
            <person name="Eldar A."/>
            <person name="Leadbetter J.R."/>
        </authorList>
    </citation>
    <scope>NUCLEOTIDE SEQUENCE [LARGE SCALE GENOMIC DNA]</scope>
    <source>
        <strain evidence="8">ATCC BAA-888 / DSM 13862 / ZAS-9</strain>
    </source>
</reference>
<evidence type="ECO:0000256" key="5">
    <source>
        <dbReference type="PROSITE-ProRule" id="PRU10015"/>
    </source>
</evidence>
<dbReference type="STRING" id="545695.TREAZ_0275"/>
<dbReference type="RefSeq" id="WP_015711656.1">
    <property type="nucleotide sequence ID" value="NC_015577.1"/>
</dbReference>
<evidence type="ECO:0000313" key="7">
    <source>
        <dbReference type="EMBL" id="AEF80818.1"/>
    </source>
</evidence>
<evidence type="ECO:0000256" key="4">
    <source>
        <dbReference type="PROSITE-ProRule" id="PRU01024"/>
    </source>
</evidence>
<reference evidence="8" key="1">
    <citation type="submission" date="2009-12" db="EMBL/GenBank/DDBJ databases">
        <title>Complete sequence of Treponema azotonutricium strain ZAS-9.</title>
        <authorList>
            <person name="Tetu S.G."/>
            <person name="Matson E."/>
            <person name="Ren Q."/>
            <person name="Seshadri R."/>
            <person name="Elbourne L."/>
            <person name="Hassan K.A."/>
            <person name="Durkin A."/>
            <person name="Radune D."/>
            <person name="Mohamoud Y."/>
            <person name="Shay R."/>
            <person name="Jin S."/>
            <person name="Zhang X."/>
            <person name="Lucey K."/>
            <person name="Ballor N.R."/>
            <person name="Ottesen E."/>
            <person name="Rosenthal R."/>
            <person name="Allen A."/>
            <person name="Leadbetter J.R."/>
            <person name="Paulsen I.T."/>
        </authorList>
    </citation>
    <scope>NUCLEOTIDE SEQUENCE [LARGE SCALE GENOMIC DNA]</scope>
    <source>
        <strain evidence="8">ATCC BAA-888 / DSM 13862 / ZAS-9</strain>
    </source>
</reference>